<proteinExistence type="predicted"/>
<evidence type="ECO:0000313" key="3">
    <source>
        <dbReference type="Proteomes" id="UP000735302"/>
    </source>
</evidence>
<sequence length="100" mass="11097">MHKAISQQVSHYEETLATVMKRKLHLYGHVTRGSRRPKAARQDVAHVKSADGRQSEEVVEKPLFTVDRENLDKIQTLSLDFKGGNSLCSNQCSSATSSLG</sequence>
<evidence type="ECO:0000256" key="1">
    <source>
        <dbReference type="SAM" id="MobiDB-lite"/>
    </source>
</evidence>
<dbReference type="Proteomes" id="UP000735302">
    <property type="component" value="Unassembled WGS sequence"/>
</dbReference>
<feature type="compositionally biased region" description="Basic residues" evidence="1">
    <location>
        <begin position="30"/>
        <end position="39"/>
    </location>
</feature>
<dbReference type="EMBL" id="BLXT01008250">
    <property type="protein sequence ID" value="GFO47113.1"/>
    <property type="molecule type" value="Genomic_DNA"/>
</dbReference>
<feature type="compositionally biased region" description="Basic and acidic residues" evidence="1">
    <location>
        <begin position="40"/>
        <end position="53"/>
    </location>
</feature>
<organism evidence="2 3">
    <name type="scientific">Plakobranchus ocellatus</name>
    <dbReference type="NCBI Taxonomy" id="259542"/>
    <lineage>
        <taxon>Eukaryota</taxon>
        <taxon>Metazoa</taxon>
        <taxon>Spiralia</taxon>
        <taxon>Lophotrochozoa</taxon>
        <taxon>Mollusca</taxon>
        <taxon>Gastropoda</taxon>
        <taxon>Heterobranchia</taxon>
        <taxon>Euthyneura</taxon>
        <taxon>Panpulmonata</taxon>
        <taxon>Sacoglossa</taxon>
        <taxon>Placobranchoidea</taxon>
        <taxon>Plakobranchidae</taxon>
        <taxon>Plakobranchus</taxon>
    </lineage>
</organism>
<keyword evidence="3" id="KW-1185">Reference proteome</keyword>
<reference evidence="2 3" key="1">
    <citation type="journal article" date="2021" name="Elife">
        <title>Chloroplast acquisition without the gene transfer in kleptoplastic sea slugs, Plakobranchus ocellatus.</title>
        <authorList>
            <person name="Maeda T."/>
            <person name="Takahashi S."/>
            <person name="Yoshida T."/>
            <person name="Shimamura S."/>
            <person name="Takaki Y."/>
            <person name="Nagai Y."/>
            <person name="Toyoda A."/>
            <person name="Suzuki Y."/>
            <person name="Arimoto A."/>
            <person name="Ishii H."/>
            <person name="Satoh N."/>
            <person name="Nishiyama T."/>
            <person name="Hasebe M."/>
            <person name="Maruyama T."/>
            <person name="Minagawa J."/>
            <person name="Obokata J."/>
            <person name="Shigenobu S."/>
        </authorList>
    </citation>
    <scope>NUCLEOTIDE SEQUENCE [LARGE SCALE GENOMIC DNA]</scope>
</reference>
<evidence type="ECO:0000313" key="2">
    <source>
        <dbReference type="EMBL" id="GFO47113.1"/>
    </source>
</evidence>
<gene>
    <name evidence="2" type="ORF">PoB_007361800</name>
</gene>
<comment type="caution">
    <text evidence="2">The sequence shown here is derived from an EMBL/GenBank/DDBJ whole genome shotgun (WGS) entry which is preliminary data.</text>
</comment>
<feature type="region of interest" description="Disordered" evidence="1">
    <location>
        <begin position="30"/>
        <end position="53"/>
    </location>
</feature>
<name>A0AAV4DS12_9GAST</name>
<accession>A0AAV4DS12</accession>
<protein>
    <submittedName>
        <fullName evidence="2">Uncharacterized protein</fullName>
    </submittedName>
</protein>
<dbReference type="AlphaFoldDB" id="A0AAV4DS12"/>